<dbReference type="EMBL" id="BSXS01002889">
    <property type="protein sequence ID" value="GME80080.1"/>
    <property type="molecule type" value="Genomic_DNA"/>
</dbReference>
<organism evidence="1 2">
    <name type="scientific">Ambrosiozyma monospora</name>
    <name type="common">Yeast</name>
    <name type="synonym">Endomycopsis monosporus</name>
    <dbReference type="NCBI Taxonomy" id="43982"/>
    <lineage>
        <taxon>Eukaryota</taxon>
        <taxon>Fungi</taxon>
        <taxon>Dikarya</taxon>
        <taxon>Ascomycota</taxon>
        <taxon>Saccharomycotina</taxon>
        <taxon>Pichiomycetes</taxon>
        <taxon>Pichiales</taxon>
        <taxon>Pichiaceae</taxon>
        <taxon>Ambrosiozyma</taxon>
    </lineage>
</organism>
<sequence length="88" mass="9751">MRLYGSADLTSERQHAADLLSVGDYIGMPDMVQTAFLNSEATGLAGVSDFIIFALSRDYGDYSLQCVLSCLNIIFLHREEAVEKFKNP</sequence>
<evidence type="ECO:0000313" key="1">
    <source>
        <dbReference type="EMBL" id="GME80080.1"/>
    </source>
</evidence>
<protein>
    <submittedName>
        <fullName evidence="1">Unnamed protein product</fullName>
    </submittedName>
</protein>
<comment type="caution">
    <text evidence="1">The sequence shown here is derived from an EMBL/GenBank/DDBJ whole genome shotgun (WGS) entry which is preliminary data.</text>
</comment>
<dbReference type="Proteomes" id="UP001165064">
    <property type="component" value="Unassembled WGS sequence"/>
</dbReference>
<evidence type="ECO:0000313" key="2">
    <source>
        <dbReference type="Proteomes" id="UP001165064"/>
    </source>
</evidence>
<name>A0ACB5T2M7_AMBMO</name>
<gene>
    <name evidence="1" type="ORF">Amon02_000427600</name>
</gene>
<accession>A0ACB5T2M7</accession>
<reference evidence="1" key="1">
    <citation type="submission" date="2023-04" db="EMBL/GenBank/DDBJ databases">
        <title>Ambrosiozyma monospora NBRC 10751.</title>
        <authorList>
            <person name="Ichikawa N."/>
            <person name="Sato H."/>
            <person name="Tonouchi N."/>
        </authorList>
    </citation>
    <scope>NUCLEOTIDE SEQUENCE</scope>
    <source>
        <strain evidence="1">NBRC 10751</strain>
    </source>
</reference>
<proteinExistence type="predicted"/>
<keyword evidence="2" id="KW-1185">Reference proteome</keyword>